<feature type="region of interest" description="Disordered" evidence="1">
    <location>
        <begin position="1"/>
        <end position="36"/>
    </location>
</feature>
<reference evidence="2 3" key="1">
    <citation type="submission" date="2016-05" db="EMBL/GenBank/DDBJ databases">
        <title>Comparative analysis of secretome profiles of manganese(II)-oxidizing ascomycete fungi.</title>
        <authorList>
            <consortium name="DOE Joint Genome Institute"/>
            <person name="Zeiner C.A."/>
            <person name="Purvine S.O."/>
            <person name="Zink E.M."/>
            <person name="Wu S."/>
            <person name="Pasa-Tolic L."/>
            <person name="Chaput D.L."/>
            <person name="Haridas S."/>
            <person name="Grigoriev I.V."/>
            <person name="Santelli C.M."/>
            <person name="Hansel C.M."/>
        </authorList>
    </citation>
    <scope>NUCLEOTIDE SEQUENCE [LARGE SCALE GENOMIC DNA]</scope>
    <source>
        <strain evidence="2 3">AP3s5-JAC2a</strain>
    </source>
</reference>
<name>A0A177C5L4_9PLEO</name>
<dbReference type="AlphaFoldDB" id="A0A177C5L4"/>
<feature type="compositionally biased region" description="Polar residues" evidence="1">
    <location>
        <begin position="19"/>
        <end position="31"/>
    </location>
</feature>
<dbReference type="Proteomes" id="UP000077069">
    <property type="component" value="Unassembled WGS sequence"/>
</dbReference>
<evidence type="ECO:0000313" key="3">
    <source>
        <dbReference type="Proteomes" id="UP000077069"/>
    </source>
</evidence>
<feature type="compositionally biased region" description="Polar residues" evidence="1">
    <location>
        <begin position="88"/>
        <end position="107"/>
    </location>
</feature>
<dbReference type="GeneID" id="28768559"/>
<dbReference type="InParanoid" id="A0A177C5L4"/>
<gene>
    <name evidence="2" type="ORF">CC84DRAFT_1261490</name>
</gene>
<protein>
    <submittedName>
        <fullName evidence="2">Uncharacterized protein</fullName>
    </submittedName>
</protein>
<feature type="compositionally biased region" description="Polar residues" evidence="1">
    <location>
        <begin position="65"/>
        <end position="78"/>
    </location>
</feature>
<proteinExistence type="predicted"/>
<evidence type="ECO:0000256" key="1">
    <source>
        <dbReference type="SAM" id="MobiDB-lite"/>
    </source>
</evidence>
<sequence>MTPPSQSKASVVGSDPAGDNNSEFSLESEYNANDEQELFENFDDHNKYFYEYIHRMFKEKRNHSSAHTEATKSSSPAKSETIVKPKPSKTSDTSMAKSTFKASLSKK</sequence>
<evidence type="ECO:0000313" key="2">
    <source>
        <dbReference type="EMBL" id="OAG02805.1"/>
    </source>
</evidence>
<organism evidence="2 3">
    <name type="scientific">Paraphaeosphaeria sporulosa</name>
    <dbReference type="NCBI Taxonomy" id="1460663"/>
    <lineage>
        <taxon>Eukaryota</taxon>
        <taxon>Fungi</taxon>
        <taxon>Dikarya</taxon>
        <taxon>Ascomycota</taxon>
        <taxon>Pezizomycotina</taxon>
        <taxon>Dothideomycetes</taxon>
        <taxon>Pleosporomycetidae</taxon>
        <taxon>Pleosporales</taxon>
        <taxon>Massarineae</taxon>
        <taxon>Didymosphaeriaceae</taxon>
        <taxon>Paraphaeosphaeria</taxon>
    </lineage>
</organism>
<keyword evidence="3" id="KW-1185">Reference proteome</keyword>
<feature type="region of interest" description="Disordered" evidence="1">
    <location>
        <begin position="60"/>
        <end position="107"/>
    </location>
</feature>
<dbReference type="OrthoDB" id="10488223at2759"/>
<dbReference type="EMBL" id="KV441555">
    <property type="protein sequence ID" value="OAG02805.1"/>
    <property type="molecule type" value="Genomic_DNA"/>
</dbReference>
<dbReference type="RefSeq" id="XP_018033170.1">
    <property type="nucleotide sequence ID" value="XM_018185073.1"/>
</dbReference>
<accession>A0A177C5L4</accession>